<evidence type="ECO:0000313" key="6">
    <source>
        <dbReference type="Proteomes" id="UP000007266"/>
    </source>
</evidence>
<dbReference type="InterPro" id="IPR011430">
    <property type="entry name" value="UTP20_N"/>
</dbReference>
<feature type="domain" description="U3 small nucleolar RNA-associated protein 20" evidence="3">
    <location>
        <begin position="1750"/>
        <end position="1967"/>
    </location>
</feature>
<accession>D7EJF6</accession>
<sequence>MKNKPIRHKDSNTFKFQPFAERIANIDIDIFHRVGHSNEADDETSECFFHQAMENWSILNLTEGFDNFKKEIKAHTLVTLPQLILDKERVVEVLLKHLRLRNFLSLQPLLDLVVAVAKDLRKDFYQYYKPVLEVLISLLNTKNTEQLEWTFTCLAYILKFVWRPLLKDITTVFDTFLPLLSNSQPDYIHNFAASSFAFIARKVKDWPTFLSHVLKSVKNRKDGVDGCGKLFFEVVSGVAGQFHSCAETILPLFLESLSNAKFPQNILFEILEKVVENIVENIHPQKGQLWWDCLIGRLDSLLNNPEKSAKEIELVLRLLGQSIEYRNGKFLQNNSPVIKLIFDIFNCDLPDFVLQTATKIAILLLLAKNIKLTQEQASGITRKVLNLPQEQILLYFVSNVSEFSAFEALVLPTFLQHCVKTGLNNDSLKVLTELVLKKAPLSNCGINLPKWGKYPLDFRNQTIETKFLNHLNFSDFHNYVAALICVPHLNLTDVSQVTGILSENINKFLTQIETGQSNITNVLFLLNSTVECLIHLNEISYLSDNFDRIFDTLAPISSLLSLKTIDFLITVLKDRPHVINMATLRKITANLVSGFSSPHHEIRLVTAHLYSLFEDLPEFDLRHSSDPDTPKEKFQIFTICYKIESIESQVQTYRDQLQNLEKLNFDKPQMIMCLKTEFRTIPLRYLCGTLYINFKLLWEPVVQIIEGHAHGLEIGEFWEVFGAELRTVVGRVRDEGEKGEEFDAKWEVINELWKKSGEFKSGPDYANYRLLLWKALGLFPDIAEAKTRDVSDLLLDFIEKEYTKNNSAVATNWNIRQNTSQETETDEGLEDEKQETKPKKGKSNLQVLLTCLPVFTKIRSPKSIYREPELAKLYFDFLQHKNSQVQKLALDCIMTYKHKFLTPYKDHLYNLVDDKNFKNELAAFQIDKESGTIQEEHRDDLVPLIIRIVFSKMSTKTGLRTGGKSSGQLRRNLVLRFLAGCQDKEMLAFVKMAFQYYSKFLDDDPQVMVKGLESITLESYIPPKRLQSAINLLNVILDQFGGLMGNELLTFILQIVLIIGGVLKIAFGQIGNVHAGYLAILRTLRTGAIKLVERFFGQFERYQWTNKQINAIFHIFVWPYLDKLNVEGIHSPTTLLKLFVQWGSNPRYFSLLVKHEDGRQDQYVLPHVIRLLLNPKSHITVVNAIEEMVEKLLTLQADEEDLQLVIPVDNLLPVPQHILDRIKLDDKLNYGSCILLPFVSSILEKIQRRLDGKNKNLNQRVLFILSWISELVWEADISDTTLKLLLPLALKRCSTPIGEEIVVQLLTTISNLVGNVANPCAHLKQITPLFGEVSCASGRKILVKVLKICLKEFGPDLVDGLNAFDTKWLDQPDFQRRHDAFKEVHKAIDEGRIDLDLGVLLAYNCYYLLKSEKDLSMKENSTHCLKQLCPYLINKYPKQVDYILNDTIFNLVRNGMKSRNDDFRNDCILLLGHLAKECPDSHVVLRDLNKYTNKSDPEVDFFENITHLQLHRHARALLKFCSITKDLTNLPNIRTLTQFILPLASHYLCNEKYVGKNSVIDASIECLGTICRILPWHQYEGLLKFYLRKLGRSVEYQKQLVRVTVAILDAFHYDLSKAQAGEDVALTAPKPEVEDLGPETGLEHEDRGGDEEGEPQNEDVAPSEEKNQSEDLDEEPLLDDGDALKDEEEDADDNQSVKLCEKVTVLCKSTATRVTRSIQIVLLPQLHRSLAELTHYDTSHKVNRKKTSAEREEEDLLRVPISLALVKLLQRLPKAILEANLPGIFMKLCTFLKSHLESVRRVTRETLQKIMQTLGPDYLGLLLGEMTPLLNRGFQVHVLIFTIHAVLNCLKPMFEAYHIDKVLLTVLQLCQADLFGSLSEEKEVAKIAVKTSEAKSTKSFDTFQILAQYITDKCLMDLILPIKNVLQASHSYKTVYKAEECLRHVALGLVDNEFIEIKSLLIFAYGTASESIPELVAQTKPQLSDKEKQKKQRERVDCYIIPKAPTGRSGVRNVKSSLKTNAYLLVEFGLRLCYVLLKREKLKDEAFNPFLDPFIPVFLNCLTSKHVKLSTLTLQCLTWVMKYDLPSLKDKIATISSSIFEILHKYASAGLSKGDNFDLVVAAFKTMAVLVRDVKYHTIDKEQLKVLLLYAEQDMHDHDRQATAFNLLKAIIARKLVVPEIHEVMAKVAELSITSELSHVRVQARVVFHQYLLDYPLGHQVENHVSFYLNQMSYEMQYGRESAIEMISTLISSFPKKNLIKYSGTLFVTLGARLVNDEAPECRKQVSECLSSLLSRLGRKDCEALYDIVLLWLKDKKISHRRLAAQLCGIFVTVEKALFESRLPSLLPLVLKQFGLKEEEDEEAERIKDHHLFQLLQMLLKICNNCPNFFKREEIEDLSKHIQGLLGYPHDWVRLAAAQFLGFVLAQTEIEELARLVANGESGGSGYLTREPITAIKALTLDLCDQLQPGNIKADLAEQVIKNLVFVARVLQKVTSDKINLLWLVKRMRKIVNSEIVEGSGTVLRTEVFKWIAAVVTVLDLDTITPIVTHLLAPLVREMVTVEESNAPLRHLAKEVGTLLKKRIGVETYTQTLSQLQQNLSVKRAERKRSRTQLAVTDPESFAKKKIKRHEKKKEAKKRKLEQLKGAKRQFKRRKAVDLDPESEVM</sequence>
<evidence type="ECO:0000256" key="1">
    <source>
        <dbReference type="SAM" id="MobiDB-lite"/>
    </source>
</evidence>
<feature type="compositionally biased region" description="Acidic residues" evidence="1">
    <location>
        <begin position="1648"/>
        <end position="1657"/>
    </location>
</feature>
<dbReference type="PhylomeDB" id="D7EJF6"/>
<dbReference type="STRING" id="7070.D7EJF6"/>
<dbReference type="GO" id="GO:0030686">
    <property type="term" value="C:90S preribosome"/>
    <property type="evidence" value="ECO:0000318"/>
    <property type="project" value="GO_Central"/>
</dbReference>
<name>D7EJF6_TRICA</name>
<dbReference type="EMBL" id="KQ973453">
    <property type="protein sequence ID" value="EFA12725.1"/>
    <property type="molecule type" value="Genomic_DNA"/>
</dbReference>
<dbReference type="Gene3D" id="1.25.10.10">
    <property type="entry name" value="Leucine-rich Repeat Variant"/>
    <property type="match status" value="2"/>
</dbReference>
<organism evidence="5 6">
    <name type="scientific">Tribolium castaneum</name>
    <name type="common">Red flour beetle</name>
    <dbReference type="NCBI Taxonomy" id="7070"/>
    <lineage>
        <taxon>Eukaryota</taxon>
        <taxon>Metazoa</taxon>
        <taxon>Ecdysozoa</taxon>
        <taxon>Arthropoda</taxon>
        <taxon>Hexapoda</taxon>
        <taxon>Insecta</taxon>
        <taxon>Pterygota</taxon>
        <taxon>Neoptera</taxon>
        <taxon>Endopterygota</taxon>
        <taxon>Coleoptera</taxon>
        <taxon>Polyphaga</taxon>
        <taxon>Cucujiformia</taxon>
        <taxon>Tenebrionidae</taxon>
        <taxon>Tenebrionidae incertae sedis</taxon>
        <taxon>Tribolium</taxon>
    </lineage>
</organism>
<dbReference type="Pfam" id="PF07539">
    <property type="entry name" value="UTP20_N"/>
    <property type="match status" value="1"/>
</dbReference>
<dbReference type="FunCoup" id="D7EJF6">
    <property type="interactions" value="1390"/>
</dbReference>
<feature type="region of interest" description="Disordered" evidence="1">
    <location>
        <begin position="1626"/>
        <end position="1678"/>
    </location>
</feature>
<dbReference type="InterPro" id="IPR011989">
    <property type="entry name" value="ARM-like"/>
</dbReference>
<feature type="compositionally biased region" description="Polar residues" evidence="1">
    <location>
        <begin position="813"/>
        <end position="822"/>
    </location>
</feature>
<feature type="region of interest" description="Disordered" evidence="1">
    <location>
        <begin position="2607"/>
        <end position="2666"/>
    </location>
</feature>
<protein>
    <submittedName>
        <fullName evidence="5">Small subunit processome component 20 homolog-like Protein</fullName>
    </submittedName>
</protein>
<dbReference type="OrthoDB" id="360653at2759"/>
<dbReference type="HOGENOM" id="CLU_000327_0_1_1"/>
<gene>
    <name evidence="5" type="primary">AUGUSTUS-3.0.2_02360</name>
    <name evidence="5" type="ORF">TcasGA2_TC002360</name>
</gene>
<dbReference type="Proteomes" id="UP000007266">
    <property type="component" value="Unassembled WGS sequence"/>
</dbReference>
<dbReference type="Pfam" id="PF20416">
    <property type="entry name" value="UTP20"/>
    <property type="match status" value="1"/>
</dbReference>
<dbReference type="InParanoid" id="D7EJF6"/>
<dbReference type="GO" id="GO:0005730">
    <property type="term" value="C:nucleolus"/>
    <property type="evidence" value="ECO:0000318"/>
    <property type="project" value="GO_Central"/>
</dbReference>
<feature type="region of interest" description="Disordered" evidence="1">
    <location>
        <begin position="813"/>
        <end position="841"/>
    </location>
</feature>
<dbReference type="PANTHER" id="PTHR17695:SF11">
    <property type="entry name" value="SMALL SUBUNIT PROCESSOME COMPONENT 20 HOMOLOG"/>
    <property type="match status" value="1"/>
</dbReference>
<dbReference type="eggNOG" id="KOG1823">
    <property type="taxonomic scope" value="Eukaryota"/>
</dbReference>
<dbReference type="OMA" id="EGLMAMF"/>
<evidence type="ECO:0000313" key="5">
    <source>
        <dbReference type="EMBL" id="EFA12725.1"/>
    </source>
</evidence>
<feature type="domain" description="U3 small nucleolar RNA-associated protein 20 C-terminal" evidence="4">
    <location>
        <begin position="2321"/>
        <end position="2642"/>
    </location>
</feature>
<dbReference type="InterPro" id="IPR057525">
    <property type="entry name" value="UTP20_C"/>
</dbReference>
<dbReference type="PANTHER" id="PTHR17695">
    <property type="entry name" value="SMALL SUBUNIT PROCESSOME COMPONENT 20 HOMOLOG"/>
    <property type="match status" value="1"/>
</dbReference>
<proteinExistence type="predicted"/>
<evidence type="ECO:0000259" key="4">
    <source>
        <dbReference type="Pfam" id="PF23099"/>
    </source>
</evidence>
<feature type="compositionally biased region" description="Basic residues" evidence="1">
    <location>
        <begin position="2624"/>
        <end position="2655"/>
    </location>
</feature>
<dbReference type="SUPFAM" id="SSF48371">
    <property type="entry name" value="ARM repeat"/>
    <property type="match status" value="3"/>
</dbReference>
<dbReference type="GO" id="GO:0032040">
    <property type="term" value="C:small-subunit processome"/>
    <property type="evidence" value="ECO:0000318"/>
    <property type="project" value="GO_Central"/>
</dbReference>
<evidence type="ECO:0000259" key="2">
    <source>
        <dbReference type="Pfam" id="PF07539"/>
    </source>
</evidence>
<dbReference type="InterPro" id="IPR052575">
    <property type="entry name" value="SSU_processome_comp_20"/>
</dbReference>
<reference evidence="5 6" key="2">
    <citation type="journal article" date="2010" name="Nucleic Acids Res.">
        <title>BeetleBase in 2010: revisions to provide comprehensive genomic information for Tribolium castaneum.</title>
        <authorList>
            <person name="Kim H.S."/>
            <person name="Murphy T."/>
            <person name="Xia J."/>
            <person name="Caragea D."/>
            <person name="Park Y."/>
            <person name="Beeman R.W."/>
            <person name="Lorenzen M.D."/>
            <person name="Butcher S."/>
            <person name="Manak J.R."/>
            <person name="Brown S.J."/>
        </authorList>
    </citation>
    <scope>NUCLEOTIDE SEQUENCE [LARGE SCALE GENOMIC DNA]</scope>
    <source>
        <strain evidence="5 6">Georgia GA2</strain>
    </source>
</reference>
<dbReference type="Pfam" id="PF23099">
    <property type="entry name" value="UTP20_C"/>
    <property type="match status" value="1"/>
</dbReference>
<feature type="compositionally biased region" description="Acidic residues" evidence="1">
    <location>
        <begin position="823"/>
        <end position="833"/>
    </location>
</feature>
<reference evidence="5 6" key="1">
    <citation type="journal article" date="2008" name="Nature">
        <title>The genome of the model beetle and pest Tribolium castaneum.</title>
        <authorList>
            <consortium name="Tribolium Genome Sequencing Consortium"/>
            <person name="Richards S."/>
            <person name="Gibbs R.A."/>
            <person name="Weinstock G.M."/>
            <person name="Brown S.J."/>
            <person name="Denell R."/>
            <person name="Beeman R.W."/>
            <person name="Gibbs R."/>
            <person name="Beeman R.W."/>
            <person name="Brown S.J."/>
            <person name="Bucher G."/>
            <person name="Friedrich M."/>
            <person name="Grimmelikhuijzen C.J."/>
            <person name="Klingler M."/>
            <person name="Lorenzen M."/>
            <person name="Richards S."/>
            <person name="Roth S."/>
            <person name="Schroder R."/>
            <person name="Tautz D."/>
            <person name="Zdobnov E.M."/>
            <person name="Muzny D."/>
            <person name="Gibbs R.A."/>
            <person name="Weinstock G.M."/>
            <person name="Attaway T."/>
            <person name="Bell S."/>
            <person name="Buhay C.J."/>
            <person name="Chandrabose M.N."/>
            <person name="Chavez D."/>
            <person name="Clerk-Blankenburg K.P."/>
            <person name="Cree A."/>
            <person name="Dao M."/>
            <person name="Davis C."/>
            <person name="Chacko J."/>
            <person name="Dinh H."/>
            <person name="Dugan-Rocha S."/>
            <person name="Fowler G."/>
            <person name="Garner T.T."/>
            <person name="Garnes J."/>
            <person name="Gnirke A."/>
            <person name="Hawes A."/>
            <person name="Hernandez J."/>
            <person name="Hines S."/>
            <person name="Holder M."/>
            <person name="Hume J."/>
            <person name="Jhangiani S.N."/>
            <person name="Joshi V."/>
            <person name="Khan Z.M."/>
            <person name="Jackson L."/>
            <person name="Kovar C."/>
            <person name="Kowis A."/>
            <person name="Lee S."/>
            <person name="Lewis L.R."/>
            <person name="Margolis J."/>
            <person name="Morgan M."/>
            <person name="Nazareth L.V."/>
            <person name="Nguyen N."/>
            <person name="Okwuonu G."/>
            <person name="Parker D."/>
            <person name="Richards S."/>
            <person name="Ruiz S.J."/>
            <person name="Santibanez J."/>
            <person name="Savard J."/>
            <person name="Scherer S.E."/>
            <person name="Schneider B."/>
            <person name="Sodergren E."/>
            <person name="Tautz D."/>
            <person name="Vattahil S."/>
            <person name="Villasana D."/>
            <person name="White C.S."/>
            <person name="Wright R."/>
            <person name="Park Y."/>
            <person name="Beeman R.W."/>
            <person name="Lord J."/>
            <person name="Oppert B."/>
            <person name="Lorenzen M."/>
            <person name="Brown S."/>
            <person name="Wang L."/>
            <person name="Savard J."/>
            <person name="Tautz D."/>
            <person name="Richards S."/>
            <person name="Weinstock G."/>
            <person name="Gibbs R.A."/>
            <person name="Liu Y."/>
            <person name="Worley K."/>
            <person name="Weinstock G."/>
            <person name="Elsik C.G."/>
            <person name="Reese J.T."/>
            <person name="Elhaik E."/>
            <person name="Landan G."/>
            <person name="Graur D."/>
            <person name="Arensburger P."/>
            <person name="Atkinson P."/>
            <person name="Beeman R.W."/>
            <person name="Beidler J."/>
            <person name="Brown S.J."/>
            <person name="Demuth J.P."/>
            <person name="Drury D.W."/>
            <person name="Du Y.Z."/>
            <person name="Fujiwara H."/>
            <person name="Lorenzen M."/>
            <person name="Maselli V."/>
            <person name="Osanai M."/>
            <person name="Park Y."/>
            <person name="Robertson H.M."/>
            <person name="Tu Z."/>
            <person name="Wang J.J."/>
            <person name="Wang S."/>
            <person name="Richards S."/>
            <person name="Song H."/>
            <person name="Zhang L."/>
            <person name="Sodergren E."/>
            <person name="Werner D."/>
            <person name="Stanke M."/>
            <person name="Morgenstern B."/>
            <person name="Solovyev V."/>
            <person name="Kosarev P."/>
            <person name="Brown G."/>
            <person name="Chen H.C."/>
            <person name="Ermolaeva O."/>
            <person name="Hlavina W."/>
            <person name="Kapustin Y."/>
            <person name="Kiryutin B."/>
            <person name="Kitts P."/>
            <person name="Maglott D."/>
            <person name="Pruitt K."/>
            <person name="Sapojnikov V."/>
            <person name="Souvorov A."/>
            <person name="Mackey A.J."/>
            <person name="Waterhouse R.M."/>
            <person name="Wyder S."/>
            <person name="Zdobnov E.M."/>
            <person name="Zdobnov E.M."/>
            <person name="Wyder S."/>
            <person name="Kriventseva E.V."/>
            <person name="Kadowaki T."/>
            <person name="Bork P."/>
            <person name="Aranda M."/>
            <person name="Bao R."/>
            <person name="Beermann A."/>
            <person name="Berns N."/>
            <person name="Bolognesi R."/>
            <person name="Bonneton F."/>
            <person name="Bopp D."/>
            <person name="Brown S.J."/>
            <person name="Bucher G."/>
            <person name="Butts T."/>
            <person name="Chaumot A."/>
            <person name="Denell R.E."/>
            <person name="Ferrier D.E."/>
            <person name="Friedrich M."/>
            <person name="Gordon C.M."/>
            <person name="Jindra M."/>
            <person name="Klingler M."/>
            <person name="Lan Q."/>
            <person name="Lattorff H.M."/>
            <person name="Laudet V."/>
            <person name="von Levetsow C."/>
            <person name="Liu Z."/>
            <person name="Lutz R."/>
            <person name="Lynch J.A."/>
            <person name="da Fonseca R.N."/>
            <person name="Posnien N."/>
            <person name="Reuter R."/>
            <person name="Roth S."/>
            <person name="Savard J."/>
            <person name="Schinko J.B."/>
            <person name="Schmitt C."/>
            <person name="Schoppmeier M."/>
            <person name="Schroder R."/>
            <person name="Shippy T.D."/>
            <person name="Simonnet F."/>
            <person name="Marques-Souza H."/>
            <person name="Tautz D."/>
            <person name="Tomoyasu Y."/>
            <person name="Trauner J."/>
            <person name="Van der Zee M."/>
            <person name="Vervoort M."/>
            <person name="Wittkopp N."/>
            <person name="Wimmer E.A."/>
            <person name="Yang X."/>
            <person name="Jones A.K."/>
            <person name="Sattelle D.B."/>
            <person name="Ebert P.R."/>
            <person name="Nelson D."/>
            <person name="Scott J.G."/>
            <person name="Beeman R.W."/>
            <person name="Muthukrishnan S."/>
            <person name="Kramer K.J."/>
            <person name="Arakane Y."/>
            <person name="Beeman R.W."/>
            <person name="Zhu Q."/>
            <person name="Hogenkamp D."/>
            <person name="Dixit R."/>
            <person name="Oppert B."/>
            <person name="Jiang H."/>
            <person name="Zou Z."/>
            <person name="Marshall J."/>
            <person name="Elpidina E."/>
            <person name="Vinokurov K."/>
            <person name="Oppert C."/>
            <person name="Zou Z."/>
            <person name="Evans J."/>
            <person name="Lu Z."/>
            <person name="Zhao P."/>
            <person name="Sumathipala N."/>
            <person name="Altincicek B."/>
            <person name="Vilcinskas A."/>
            <person name="Williams M."/>
            <person name="Hultmark D."/>
            <person name="Hetru C."/>
            <person name="Jiang H."/>
            <person name="Grimmelikhuijzen C.J."/>
            <person name="Hauser F."/>
            <person name="Cazzamali G."/>
            <person name="Williamson M."/>
            <person name="Park Y."/>
            <person name="Li B."/>
            <person name="Tanaka Y."/>
            <person name="Predel R."/>
            <person name="Neupert S."/>
            <person name="Schachtner J."/>
            <person name="Verleyen P."/>
            <person name="Raible F."/>
            <person name="Bork P."/>
            <person name="Friedrich M."/>
            <person name="Walden K.K."/>
            <person name="Robertson H.M."/>
            <person name="Angeli S."/>
            <person name="Foret S."/>
            <person name="Bucher G."/>
            <person name="Schuetz S."/>
            <person name="Maleszka R."/>
            <person name="Wimmer E.A."/>
            <person name="Beeman R.W."/>
            <person name="Lorenzen M."/>
            <person name="Tomoyasu Y."/>
            <person name="Miller S.C."/>
            <person name="Grossmann D."/>
            <person name="Bucher G."/>
        </authorList>
    </citation>
    <scope>NUCLEOTIDE SEQUENCE [LARGE SCALE GENOMIC DNA]</scope>
    <source>
        <strain evidence="5 6">Georgia GA2</strain>
    </source>
</reference>
<keyword evidence="6" id="KW-1185">Reference proteome</keyword>
<evidence type="ECO:0000259" key="3">
    <source>
        <dbReference type="Pfam" id="PF20416"/>
    </source>
</evidence>
<dbReference type="KEGG" id="tca:657455"/>
<dbReference type="InterPro" id="IPR016024">
    <property type="entry name" value="ARM-type_fold"/>
</dbReference>
<dbReference type="InterPro" id="IPR046523">
    <property type="entry name" value="UTP20_dom"/>
</dbReference>
<feature type="domain" description="U3 small nucleolar RNA-associated protein 20 N-terminal" evidence="2">
    <location>
        <begin position="844"/>
        <end position="1460"/>
    </location>
</feature>